<organism evidence="2 3">
    <name type="scientific">Methylobacterium brachiatum</name>
    <dbReference type="NCBI Taxonomy" id="269660"/>
    <lineage>
        <taxon>Bacteria</taxon>
        <taxon>Pseudomonadati</taxon>
        <taxon>Pseudomonadota</taxon>
        <taxon>Alphaproteobacteria</taxon>
        <taxon>Hyphomicrobiales</taxon>
        <taxon>Methylobacteriaceae</taxon>
        <taxon>Methylobacterium</taxon>
    </lineage>
</organism>
<feature type="chain" id="PRO_5042586770" description="Phospholipase A2" evidence="1">
    <location>
        <begin position="26"/>
        <end position="131"/>
    </location>
</feature>
<evidence type="ECO:0008006" key="4">
    <source>
        <dbReference type="Google" id="ProtNLM"/>
    </source>
</evidence>
<dbReference type="RefSeq" id="WP_230368179.1">
    <property type="nucleotide sequence ID" value="NZ_JAJALK010000023.1"/>
</dbReference>
<reference evidence="2" key="1">
    <citation type="submission" date="2023-07" db="EMBL/GenBank/DDBJ databases">
        <title>Genomic Encyclopedia of Type Strains, Phase IV (KMG-IV): sequencing the most valuable type-strain genomes for metagenomic binning, comparative biology and taxonomic classification.</title>
        <authorList>
            <person name="Goeker M."/>
        </authorList>
    </citation>
    <scope>NUCLEOTIDE SEQUENCE</scope>
    <source>
        <strain evidence="2">DSM 19569</strain>
    </source>
</reference>
<dbReference type="AlphaFoldDB" id="A0AAJ1TMC3"/>
<sequence>MIVLSPKAVATALFALALAVGAASAQEIVPPGPSGRGALLIYGNFCGPGNRGPGYPPIDALDRACAHHDACWPDPDSGLMPSCACNHRLEVEAGQVARDPRARAETRQAAQFIADFATALPCAEGSSAQAR</sequence>
<evidence type="ECO:0000313" key="3">
    <source>
        <dbReference type="Proteomes" id="UP001223420"/>
    </source>
</evidence>
<dbReference type="GO" id="GO:0006644">
    <property type="term" value="P:phospholipid metabolic process"/>
    <property type="evidence" value="ECO:0007669"/>
    <property type="project" value="InterPro"/>
</dbReference>
<name>A0AAJ1TMC3_9HYPH</name>
<evidence type="ECO:0000256" key="1">
    <source>
        <dbReference type="SAM" id="SignalP"/>
    </source>
</evidence>
<dbReference type="InterPro" id="IPR036444">
    <property type="entry name" value="PLipase_A2_dom_sf"/>
</dbReference>
<dbReference type="GO" id="GO:0004623">
    <property type="term" value="F:phospholipase A2 activity"/>
    <property type="evidence" value="ECO:0007669"/>
    <property type="project" value="InterPro"/>
</dbReference>
<dbReference type="SUPFAM" id="SSF48619">
    <property type="entry name" value="Phospholipase A2, PLA2"/>
    <property type="match status" value="1"/>
</dbReference>
<accession>A0AAJ1TMC3</accession>
<dbReference type="Proteomes" id="UP001223420">
    <property type="component" value="Unassembled WGS sequence"/>
</dbReference>
<comment type="caution">
    <text evidence="2">The sequence shown here is derived from an EMBL/GenBank/DDBJ whole genome shotgun (WGS) entry which is preliminary data.</text>
</comment>
<keyword evidence="1" id="KW-0732">Signal</keyword>
<dbReference type="Gene3D" id="1.20.90.10">
    <property type="entry name" value="Phospholipase A2 domain"/>
    <property type="match status" value="1"/>
</dbReference>
<gene>
    <name evidence="2" type="ORF">QO001_002551</name>
</gene>
<protein>
    <recommendedName>
        <fullName evidence="4">Phospholipase A2</fullName>
    </recommendedName>
</protein>
<dbReference type="EMBL" id="JAUSWL010000004">
    <property type="protein sequence ID" value="MDQ0543622.1"/>
    <property type="molecule type" value="Genomic_DNA"/>
</dbReference>
<dbReference type="GO" id="GO:0050482">
    <property type="term" value="P:arachidonate secretion"/>
    <property type="evidence" value="ECO:0007669"/>
    <property type="project" value="InterPro"/>
</dbReference>
<proteinExistence type="predicted"/>
<feature type="signal peptide" evidence="1">
    <location>
        <begin position="1"/>
        <end position="25"/>
    </location>
</feature>
<evidence type="ECO:0000313" key="2">
    <source>
        <dbReference type="EMBL" id="MDQ0543622.1"/>
    </source>
</evidence>